<name>A0A0B6Z8Y8_9EUPU</name>
<gene>
    <name evidence="7" type="primary">ORF53793</name>
</gene>
<evidence type="ECO:0000256" key="2">
    <source>
        <dbReference type="ARBA" id="ARBA00008821"/>
    </source>
</evidence>
<dbReference type="AlphaFoldDB" id="A0A0B6Z8Y8"/>
<feature type="transmembrane region" description="Helical" evidence="6">
    <location>
        <begin position="103"/>
        <end position="128"/>
    </location>
</feature>
<feature type="non-terminal residue" evidence="7">
    <location>
        <position position="1"/>
    </location>
</feature>
<evidence type="ECO:0000256" key="5">
    <source>
        <dbReference type="ARBA" id="ARBA00023136"/>
    </source>
</evidence>
<evidence type="ECO:0000256" key="4">
    <source>
        <dbReference type="ARBA" id="ARBA00022989"/>
    </source>
</evidence>
<dbReference type="InterPro" id="IPR006043">
    <property type="entry name" value="NCS2"/>
</dbReference>
<comment type="subcellular location">
    <subcellularLocation>
        <location evidence="1">Membrane</location>
        <topology evidence="1">Multi-pass membrane protein</topology>
    </subcellularLocation>
</comment>
<dbReference type="GO" id="GO:0022857">
    <property type="term" value="F:transmembrane transporter activity"/>
    <property type="evidence" value="ECO:0007669"/>
    <property type="project" value="InterPro"/>
</dbReference>
<accession>A0A0B6Z8Y8</accession>
<sequence length="652" mass="71715">TLVMATIYNTEAEYRHEYQVCSVFTVLPENGHLQSISETVIQEVNSLSMDFESVTLMELRRRSTALDDEGTASDTVAAQTIRQRSEVNTEKRMIYGLTDTPPIHYLILFAIQQSCLAIYTPLGTAAIVAQSICAQNDSELTIRILSSTMLMMGLSTFAITTFGVRLPIFQGPSVSYIIPLIIMMSLPEYKCPETFLMTDVGTNKTVLMAITGNNTFVRNRDVSLERINSYAGSLMIAGAVHCFIGLTGFAGIISRYVGPITIVPVVTLFGIYIHTVVVSFAETNWIVAVITAGMCLLLSLYLNNARTPIPVWTPSLGFHISWQPIHQMFSIIFSVIVGWIISYFMTEFGGLSDDPHSKEYNARTDARLESVKETDWITVPYPGQFGPPSFSAAALVSFMVSTVLSILDSIADYNASAKIAGAPPPPRYALNRGIAIEGLMSFFSGSLGCGHATVSYGENIGAMSISKVASRSVFQLVGVIYICCALLGKFGAFFSTVPYSVIGGCQIVTFGILIGVILSYMQLIDLNSMRNVSIIGMALLLGMMMPFWCKKNSRSINTGYRDLDNIIVLSLSNPSFVGGVFACFLDNTVPGTREERGIAYQLDDSESDNSGFHPEIYDYGQEIYRLPWLPEKFRKSRLARIIPLFDVSETKK</sequence>
<feature type="transmembrane region" description="Helical" evidence="6">
    <location>
        <begin position="140"/>
        <end position="164"/>
    </location>
</feature>
<feature type="transmembrane region" description="Helical" evidence="6">
    <location>
        <begin position="473"/>
        <end position="493"/>
    </location>
</feature>
<evidence type="ECO:0000256" key="6">
    <source>
        <dbReference type="SAM" id="Phobius"/>
    </source>
</evidence>
<keyword evidence="5 6" id="KW-0472">Membrane</keyword>
<reference evidence="7" key="1">
    <citation type="submission" date="2014-12" db="EMBL/GenBank/DDBJ databases">
        <title>Insight into the proteome of Arion vulgaris.</title>
        <authorList>
            <person name="Aradska J."/>
            <person name="Bulat T."/>
            <person name="Smidak R."/>
            <person name="Sarate P."/>
            <person name="Gangsoo J."/>
            <person name="Sialana F."/>
            <person name="Bilban M."/>
            <person name="Lubec G."/>
        </authorList>
    </citation>
    <scope>NUCLEOTIDE SEQUENCE</scope>
    <source>
        <tissue evidence="7">Skin</tissue>
    </source>
</reference>
<dbReference type="EMBL" id="HACG01018204">
    <property type="protein sequence ID" value="CEK65069.1"/>
    <property type="molecule type" value="Transcribed_RNA"/>
</dbReference>
<keyword evidence="3 6" id="KW-0812">Transmembrane</keyword>
<protein>
    <recommendedName>
        <fullName evidence="8">SLC26A/SulP transporter domain-containing protein</fullName>
    </recommendedName>
</protein>
<evidence type="ECO:0000313" key="7">
    <source>
        <dbReference type="EMBL" id="CEK65069.1"/>
    </source>
</evidence>
<dbReference type="GO" id="GO:0016020">
    <property type="term" value="C:membrane"/>
    <property type="evidence" value="ECO:0007669"/>
    <property type="project" value="UniProtKB-SubCell"/>
</dbReference>
<feature type="transmembrane region" description="Helical" evidence="6">
    <location>
        <begin position="499"/>
        <end position="520"/>
    </location>
</feature>
<feature type="transmembrane region" description="Helical" evidence="6">
    <location>
        <begin position="532"/>
        <end position="548"/>
    </location>
</feature>
<dbReference type="PANTHER" id="PTHR11119">
    <property type="entry name" value="XANTHINE-URACIL / VITAMIN C PERMEASE FAMILY MEMBER"/>
    <property type="match status" value="1"/>
</dbReference>
<feature type="transmembrane region" description="Helical" evidence="6">
    <location>
        <begin position="325"/>
        <end position="345"/>
    </location>
</feature>
<evidence type="ECO:0000256" key="1">
    <source>
        <dbReference type="ARBA" id="ARBA00004141"/>
    </source>
</evidence>
<evidence type="ECO:0000256" key="3">
    <source>
        <dbReference type="ARBA" id="ARBA00022692"/>
    </source>
</evidence>
<organism evidence="7">
    <name type="scientific">Arion vulgaris</name>
    <dbReference type="NCBI Taxonomy" id="1028688"/>
    <lineage>
        <taxon>Eukaryota</taxon>
        <taxon>Metazoa</taxon>
        <taxon>Spiralia</taxon>
        <taxon>Lophotrochozoa</taxon>
        <taxon>Mollusca</taxon>
        <taxon>Gastropoda</taxon>
        <taxon>Heterobranchia</taxon>
        <taxon>Euthyneura</taxon>
        <taxon>Panpulmonata</taxon>
        <taxon>Eupulmonata</taxon>
        <taxon>Stylommatophora</taxon>
        <taxon>Helicina</taxon>
        <taxon>Arionoidea</taxon>
        <taxon>Arionidae</taxon>
        <taxon>Arion</taxon>
    </lineage>
</organism>
<feature type="transmembrane region" description="Helical" evidence="6">
    <location>
        <begin position="285"/>
        <end position="304"/>
    </location>
</feature>
<comment type="similarity">
    <text evidence="2">Belongs to the nucleobase:cation symporter-2 (NCS2) (TC 2.A.40) family.</text>
</comment>
<feature type="transmembrane region" description="Helical" evidence="6">
    <location>
        <begin position="260"/>
        <end position="279"/>
    </location>
</feature>
<keyword evidence="4 6" id="KW-1133">Transmembrane helix</keyword>
<evidence type="ECO:0008006" key="8">
    <source>
        <dbReference type="Google" id="ProtNLM"/>
    </source>
</evidence>
<proteinExistence type="inferred from homology"/>
<feature type="transmembrane region" description="Helical" evidence="6">
    <location>
        <begin position="230"/>
        <end position="253"/>
    </location>
</feature>
<dbReference type="Pfam" id="PF00860">
    <property type="entry name" value="Xan_ur_permease"/>
    <property type="match status" value="1"/>
</dbReference>